<organism evidence="1 2">
    <name type="scientific">Ambrosiozyma monospora</name>
    <name type="common">Yeast</name>
    <name type="synonym">Endomycopsis monosporus</name>
    <dbReference type="NCBI Taxonomy" id="43982"/>
    <lineage>
        <taxon>Eukaryota</taxon>
        <taxon>Fungi</taxon>
        <taxon>Dikarya</taxon>
        <taxon>Ascomycota</taxon>
        <taxon>Saccharomycotina</taxon>
        <taxon>Pichiomycetes</taxon>
        <taxon>Pichiales</taxon>
        <taxon>Pichiaceae</taxon>
        <taxon>Ambrosiozyma</taxon>
    </lineage>
</organism>
<name>A0ACB5SRL1_AMBMO</name>
<evidence type="ECO:0000313" key="1">
    <source>
        <dbReference type="EMBL" id="GME70809.1"/>
    </source>
</evidence>
<keyword evidence="2" id="KW-1185">Reference proteome</keyword>
<dbReference type="Proteomes" id="UP001165064">
    <property type="component" value="Unassembled WGS sequence"/>
</dbReference>
<dbReference type="EMBL" id="BSXS01000097">
    <property type="protein sequence ID" value="GME70809.1"/>
    <property type="molecule type" value="Genomic_DNA"/>
</dbReference>
<sequence length="309" mass="34169">MSSPSKPATVFKNPNPKFAHLLPQSSHWKQQVTNWLQEDIPSFDYGGYVVGDNLQSATLLCKSDGVFAGQPFANEVYQQCGLEVEWFVEEGKFLEPSKVKDGKIKVALVSGPVKNILQAERLSLNIISRCSGIATQSYHTIKLARDSGYEGIIAGTRKTTPGLRLLEKYSMLVGGIDTHRYDLSSMIMLKDNHIWATGSITQAVKNAKNVIGFSTKIEVEVQDEDEANEAIDAGADIIMLDNFKGEELRAVAKRLKARWEGKRHFLLECSGGLTLQNIGSYLCHDIDIYSTSSVHQGTGIIDFSLKINK</sequence>
<accession>A0ACB5SRL1</accession>
<reference evidence="1" key="1">
    <citation type="submission" date="2023-04" db="EMBL/GenBank/DDBJ databases">
        <title>Ambrosiozyma monospora NBRC 10751.</title>
        <authorList>
            <person name="Ichikawa N."/>
            <person name="Sato H."/>
            <person name="Tonouchi N."/>
        </authorList>
    </citation>
    <scope>NUCLEOTIDE SEQUENCE</scope>
    <source>
        <strain evidence="1">NBRC 10751</strain>
    </source>
</reference>
<evidence type="ECO:0000313" key="2">
    <source>
        <dbReference type="Proteomes" id="UP001165064"/>
    </source>
</evidence>
<protein>
    <submittedName>
        <fullName evidence="1">Unnamed protein product</fullName>
    </submittedName>
</protein>
<comment type="caution">
    <text evidence="1">The sequence shown here is derived from an EMBL/GenBank/DDBJ whole genome shotgun (WGS) entry which is preliminary data.</text>
</comment>
<gene>
    <name evidence="1" type="ORF">Amon02_000034600</name>
</gene>
<proteinExistence type="predicted"/>